<evidence type="ECO:0000313" key="7">
    <source>
        <dbReference type="EMBL" id="CEO95475.1"/>
    </source>
</evidence>
<comment type="subcellular location">
    <subcellularLocation>
        <location evidence="1 6">Membrane</location>
        <topology evidence="1 6">Multi-pass membrane protein</topology>
    </subcellularLocation>
</comment>
<evidence type="ECO:0000256" key="2">
    <source>
        <dbReference type="ARBA" id="ARBA00008573"/>
    </source>
</evidence>
<keyword evidence="5" id="KW-0472">Membrane</keyword>
<evidence type="ECO:0000256" key="1">
    <source>
        <dbReference type="ARBA" id="ARBA00004141"/>
    </source>
</evidence>
<evidence type="ECO:0000256" key="3">
    <source>
        <dbReference type="ARBA" id="ARBA00022692"/>
    </source>
</evidence>
<dbReference type="OMA" id="KEWARNW"/>
<dbReference type="AlphaFoldDB" id="A0A0G4IK36"/>
<dbReference type="InterPro" id="IPR004345">
    <property type="entry name" value="TB2_DP1_HVA22"/>
</dbReference>
<dbReference type="PANTHER" id="PTHR12300:SF161">
    <property type="entry name" value="RECEPTOR EXPRESSION-ENHANCING PROTEIN"/>
    <property type="match status" value="1"/>
</dbReference>
<sequence>MGTLLSRLVFFSGAVAYPSYATISSLSAPRSGDDGAGLRPWLLYWVVFAWVRLADRLLSPILSMLPLYWTAKTSLYIWLSIPDARGAAFVFDTLMKPTFLAYRPRIERHLQPLQQIRDLRGEDLSRVLSAYAVLLSKLAAQRLILLSDVLRSHLRATKQSSSGKLPPS</sequence>
<keyword evidence="4" id="KW-1133">Transmembrane helix</keyword>
<accession>A0A0G4IK36</accession>
<proteinExistence type="inferred from homology"/>
<dbReference type="GO" id="GO:0016020">
    <property type="term" value="C:membrane"/>
    <property type="evidence" value="ECO:0007669"/>
    <property type="project" value="UniProtKB-SubCell"/>
</dbReference>
<dbReference type="Pfam" id="PF03134">
    <property type="entry name" value="TB2_DP1_HVA22"/>
    <property type="match status" value="1"/>
</dbReference>
<dbReference type="Proteomes" id="UP000039324">
    <property type="component" value="Unassembled WGS sequence"/>
</dbReference>
<evidence type="ECO:0000256" key="6">
    <source>
        <dbReference type="RuleBase" id="RU362006"/>
    </source>
</evidence>
<protein>
    <recommendedName>
        <fullName evidence="9">HVA22-like protein</fullName>
    </recommendedName>
</protein>
<comment type="similarity">
    <text evidence="2 6">Belongs to the DP1 family.</text>
</comment>
<gene>
    <name evidence="7" type="ORF">PBRA_004201</name>
</gene>
<dbReference type="OrthoDB" id="10009287at2759"/>
<evidence type="ECO:0000256" key="5">
    <source>
        <dbReference type="ARBA" id="ARBA00023136"/>
    </source>
</evidence>
<organism evidence="7 8">
    <name type="scientific">Plasmodiophora brassicae</name>
    <name type="common">Clubroot disease agent</name>
    <dbReference type="NCBI Taxonomy" id="37360"/>
    <lineage>
        <taxon>Eukaryota</taxon>
        <taxon>Sar</taxon>
        <taxon>Rhizaria</taxon>
        <taxon>Endomyxa</taxon>
        <taxon>Phytomyxea</taxon>
        <taxon>Plasmodiophorida</taxon>
        <taxon>Plasmodiophoridae</taxon>
        <taxon>Plasmodiophora</taxon>
    </lineage>
</organism>
<keyword evidence="3" id="KW-0812">Transmembrane</keyword>
<dbReference type="EMBL" id="CDSF01000024">
    <property type="protein sequence ID" value="CEO95475.1"/>
    <property type="molecule type" value="Genomic_DNA"/>
</dbReference>
<keyword evidence="8" id="KW-1185">Reference proteome</keyword>
<name>A0A0G4IK36_PLABS</name>
<evidence type="ECO:0008006" key="9">
    <source>
        <dbReference type="Google" id="ProtNLM"/>
    </source>
</evidence>
<reference evidence="7 8" key="1">
    <citation type="submission" date="2015-02" db="EMBL/GenBank/DDBJ databases">
        <authorList>
            <person name="Chooi Y.-H."/>
        </authorList>
    </citation>
    <scope>NUCLEOTIDE SEQUENCE [LARGE SCALE GENOMIC DNA]</scope>
    <source>
        <strain evidence="7">E3</strain>
    </source>
</reference>
<evidence type="ECO:0000256" key="4">
    <source>
        <dbReference type="ARBA" id="ARBA00022989"/>
    </source>
</evidence>
<dbReference type="PANTHER" id="PTHR12300">
    <property type="entry name" value="HVA22-LIKE PROTEINS"/>
    <property type="match status" value="1"/>
</dbReference>
<evidence type="ECO:0000313" key="8">
    <source>
        <dbReference type="Proteomes" id="UP000039324"/>
    </source>
</evidence>